<name>A0A7W8M6W5_9FIRM</name>
<dbReference type="InterPro" id="IPR038078">
    <property type="entry name" value="PhoU-like_sf"/>
</dbReference>
<proteinExistence type="inferred from homology"/>
<accession>A0A7W8M6W5</accession>
<keyword evidence="3" id="KW-1185">Reference proteome</keyword>
<dbReference type="PANTHER" id="PTHR37298:SF1">
    <property type="entry name" value="UPF0111 PROTEIN YKAA"/>
    <property type="match status" value="1"/>
</dbReference>
<comment type="similarity">
    <text evidence="1">Belongs to the UPF0111 family.</text>
</comment>
<dbReference type="AlphaFoldDB" id="A0A7W8M6W5"/>
<dbReference type="Pfam" id="PF01865">
    <property type="entry name" value="PhoU_div"/>
    <property type="match status" value="1"/>
</dbReference>
<dbReference type="PANTHER" id="PTHR37298">
    <property type="entry name" value="UPF0111 PROTEIN YKAA"/>
    <property type="match status" value="1"/>
</dbReference>
<reference evidence="2 3" key="1">
    <citation type="submission" date="2020-08" db="EMBL/GenBank/DDBJ databases">
        <title>Genomic Encyclopedia of Type Strains, Phase IV (KMG-IV): sequencing the most valuable type-strain genomes for metagenomic binning, comparative biology and taxonomic classification.</title>
        <authorList>
            <person name="Goeker M."/>
        </authorList>
    </citation>
    <scope>NUCLEOTIDE SEQUENCE [LARGE SCALE GENOMIC DNA]</scope>
    <source>
        <strain evidence="2 3">DSM 106146</strain>
    </source>
</reference>
<evidence type="ECO:0000313" key="2">
    <source>
        <dbReference type="EMBL" id="MBB5266017.1"/>
    </source>
</evidence>
<comment type="caution">
    <text evidence="2">The sequence shown here is derived from an EMBL/GenBank/DDBJ whole genome shotgun (WGS) entry which is preliminary data.</text>
</comment>
<sequence>MSKKQDAFYFDNFTACAEDACRAAHMLRNVLSGYRLEDVSQWLDKIHQIEHEADDKKHQLTDRVSKAFITPIDREDIVALSHSIDEVTDKIEEVFIRIYINNVPSIRSEAIALLDIVIQCCEEVCKLLQEFSDFKHSRNLKESIIRINTLEEEADKMFISSMRALHSEEKDTLHIIAWREIYDYLEKCADACEHVADGVETVIMKNS</sequence>
<dbReference type="InterPro" id="IPR052912">
    <property type="entry name" value="UPF0111_domain"/>
</dbReference>
<organism evidence="2 3">
    <name type="scientific">Catenibacillus scindens</name>
    <dbReference type="NCBI Taxonomy" id="673271"/>
    <lineage>
        <taxon>Bacteria</taxon>
        <taxon>Bacillati</taxon>
        <taxon>Bacillota</taxon>
        <taxon>Clostridia</taxon>
        <taxon>Lachnospirales</taxon>
        <taxon>Lachnospiraceae</taxon>
        <taxon>Catenibacillus</taxon>
    </lineage>
</organism>
<dbReference type="EMBL" id="JACHFW010000017">
    <property type="protein sequence ID" value="MBB5266017.1"/>
    <property type="molecule type" value="Genomic_DNA"/>
</dbReference>
<dbReference type="RefSeq" id="WP_183776238.1">
    <property type="nucleotide sequence ID" value="NZ_CAWVEG010000228.1"/>
</dbReference>
<dbReference type="InterPro" id="IPR018445">
    <property type="entry name" value="Put_Phosphate_transp_reg"/>
</dbReference>
<evidence type="ECO:0000256" key="1">
    <source>
        <dbReference type="ARBA" id="ARBA00008591"/>
    </source>
</evidence>
<dbReference type="SUPFAM" id="SSF109755">
    <property type="entry name" value="PhoU-like"/>
    <property type="match status" value="1"/>
</dbReference>
<evidence type="ECO:0000313" key="3">
    <source>
        <dbReference type="Proteomes" id="UP000543642"/>
    </source>
</evidence>
<dbReference type="Proteomes" id="UP000543642">
    <property type="component" value="Unassembled WGS sequence"/>
</dbReference>
<protein>
    <recommendedName>
        <fullName evidence="4">Pit accessory protein</fullName>
    </recommendedName>
</protein>
<gene>
    <name evidence="2" type="ORF">HNP82_003169</name>
</gene>
<dbReference type="Gene3D" id="1.20.58.220">
    <property type="entry name" value="Phosphate transport system protein phou homolog 2, domain 2"/>
    <property type="match status" value="1"/>
</dbReference>
<evidence type="ECO:0008006" key="4">
    <source>
        <dbReference type="Google" id="ProtNLM"/>
    </source>
</evidence>